<keyword evidence="2" id="KW-1185">Reference proteome</keyword>
<dbReference type="InterPro" id="IPR052555">
    <property type="entry name" value="dCTP_Pyrophosphatase"/>
</dbReference>
<dbReference type="Proteomes" id="UP001596461">
    <property type="component" value="Unassembled WGS sequence"/>
</dbReference>
<reference evidence="1 2" key="1">
    <citation type="journal article" date="2019" name="Int. J. Syst. Evol. Microbiol.">
        <title>The Global Catalogue of Microorganisms (GCM) 10K type strain sequencing project: providing services to taxonomists for standard genome sequencing and annotation.</title>
        <authorList>
            <consortium name="The Broad Institute Genomics Platform"/>
            <consortium name="The Broad Institute Genome Sequencing Center for Infectious Disease"/>
            <person name="Wu L."/>
            <person name="Ma J."/>
        </authorList>
    </citation>
    <scope>NUCLEOTIDE SEQUENCE [LARGE SCALE GENOMIC DNA]</scope>
    <source>
        <strain evidence="1 2">DT31</strain>
    </source>
</reference>
<dbReference type="AlphaFoldDB" id="A0ABD5WBD6"/>
<dbReference type="PANTHER" id="PTHR46523:SF1">
    <property type="entry name" value="DCTP PYROPHOSPHATASE 1"/>
    <property type="match status" value="1"/>
</dbReference>
<dbReference type="PANTHER" id="PTHR46523">
    <property type="entry name" value="DCTP PYROPHOSPHATASE 1"/>
    <property type="match status" value="1"/>
</dbReference>
<dbReference type="Pfam" id="PF12643">
    <property type="entry name" value="MazG-like"/>
    <property type="match status" value="1"/>
</dbReference>
<gene>
    <name evidence="1" type="ORF">ACFQL9_13275</name>
</gene>
<dbReference type="InterPro" id="IPR025984">
    <property type="entry name" value="DCTPP"/>
</dbReference>
<comment type="caution">
    <text evidence="1">The sequence shown here is derived from an EMBL/GenBank/DDBJ whole genome shotgun (WGS) entry which is preliminary data.</text>
</comment>
<sequence length="113" mass="12979">MTDDLTEIQARQAEFVAERDWEEYHRPKNLAMAISVEASELVELYQWRESELSAACRENEELREATREELADILCYTLSLADQLNIDLGTATVEKIEANSERYPADDPPSPME</sequence>
<evidence type="ECO:0000313" key="2">
    <source>
        <dbReference type="Proteomes" id="UP001596461"/>
    </source>
</evidence>
<dbReference type="RefSeq" id="WP_390210868.1">
    <property type="nucleotide sequence ID" value="NZ_JBHTAH010000012.1"/>
</dbReference>
<organism evidence="1 2">
    <name type="scientific">Halobaculum lipolyticum</name>
    <dbReference type="NCBI Taxonomy" id="3032001"/>
    <lineage>
        <taxon>Archaea</taxon>
        <taxon>Methanobacteriati</taxon>
        <taxon>Methanobacteriota</taxon>
        <taxon>Stenosarchaea group</taxon>
        <taxon>Halobacteria</taxon>
        <taxon>Halobacteriales</taxon>
        <taxon>Haloferacaceae</taxon>
        <taxon>Halobaculum</taxon>
    </lineage>
</organism>
<protein>
    <submittedName>
        <fullName evidence="1">Nucleotide pyrophosphohydrolase</fullName>
    </submittedName>
</protein>
<accession>A0ABD5WBD6</accession>
<evidence type="ECO:0000313" key="1">
    <source>
        <dbReference type="EMBL" id="MFC7070619.1"/>
    </source>
</evidence>
<dbReference type="PIRSF" id="PIRSF029826">
    <property type="entry name" value="UCP029826_pph"/>
    <property type="match status" value="1"/>
</dbReference>
<dbReference type="EMBL" id="JBHTAH010000012">
    <property type="protein sequence ID" value="MFC7070619.1"/>
    <property type="molecule type" value="Genomic_DNA"/>
</dbReference>
<dbReference type="CDD" id="cd11537">
    <property type="entry name" value="NTP-PPase_RS21-C6_like"/>
    <property type="match status" value="1"/>
</dbReference>
<name>A0ABD5WBD6_9EURY</name>
<dbReference type="SUPFAM" id="SSF101386">
    <property type="entry name" value="all-alpha NTP pyrophosphatases"/>
    <property type="match status" value="1"/>
</dbReference>
<dbReference type="Gene3D" id="1.10.287.1080">
    <property type="entry name" value="MazG-like"/>
    <property type="match status" value="1"/>
</dbReference>
<proteinExistence type="predicted"/>